<evidence type="ECO:0000313" key="2">
    <source>
        <dbReference type="Proteomes" id="UP000799755"/>
    </source>
</evidence>
<gene>
    <name evidence="1" type="ORF">BDR25DRAFT_237784</name>
</gene>
<comment type="caution">
    <text evidence="1">The sequence shown here is derived from an EMBL/GenBank/DDBJ whole genome shotgun (WGS) entry which is preliminary data.</text>
</comment>
<sequence>FKKRLLELKARRVKAIDSKRHKNNTYNKAIHLFKAVREVIQSPTILPESCYNIDKTGTGVMPSMLGSIQILVGKDDIQLHRGAGVKQTTVTAIKCVSGNSRSC</sequence>
<dbReference type="Proteomes" id="UP000799755">
    <property type="component" value="Unassembled WGS sequence"/>
</dbReference>
<dbReference type="EMBL" id="MU003526">
    <property type="protein sequence ID" value="KAF2466074.1"/>
    <property type="molecule type" value="Genomic_DNA"/>
</dbReference>
<protein>
    <submittedName>
        <fullName evidence="1">Uncharacterized protein</fullName>
    </submittedName>
</protein>
<feature type="non-terminal residue" evidence="1">
    <location>
        <position position="1"/>
    </location>
</feature>
<proteinExistence type="predicted"/>
<accession>A0ACB6QGM3</accession>
<reference evidence="1" key="1">
    <citation type="journal article" date="2020" name="Stud. Mycol.">
        <title>101 Dothideomycetes genomes: a test case for predicting lifestyles and emergence of pathogens.</title>
        <authorList>
            <person name="Haridas S."/>
            <person name="Albert R."/>
            <person name="Binder M."/>
            <person name="Bloem J."/>
            <person name="Labutti K."/>
            <person name="Salamov A."/>
            <person name="Andreopoulos B."/>
            <person name="Baker S."/>
            <person name="Barry K."/>
            <person name="Bills G."/>
            <person name="Bluhm B."/>
            <person name="Cannon C."/>
            <person name="Castanera R."/>
            <person name="Culley D."/>
            <person name="Daum C."/>
            <person name="Ezra D."/>
            <person name="Gonzalez J."/>
            <person name="Henrissat B."/>
            <person name="Kuo A."/>
            <person name="Liang C."/>
            <person name="Lipzen A."/>
            <person name="Lutzoni F."/>
            <person name="Magnuson J."/>
            <person name="Mondo S."/>
            <person name="Nolan M."/>
            <person name="Ohm R."/>
            <person name="Pangilinan J."/>
            <person name="Park H.-J."/>
            <person name="Ramirez L."/>
            <person name="Alfaro M."/>
            <person name="Sun H."/>
            <person name="Tritt A."/>
            <person name="Yoshinaga Y."/>
            <person name="Zwiers L.-H."/>
            <person name="Turgeon B."/>
            <person name="Goodwin S."/>
            <person name="Spatafora J."/>
            <person name="Crous P."/>
            <person name="Grigoriev I."/>
        </authorList>
    </citation>
    <scope>NUCLEOTIDE SEQUENCE</scope>
    <source>
        <strain evidence="1">ATCC 200398</strain>
    </source>
</reference>
<name>A0ACB6QGM3_9PLEO</name>
<keyword evidence="2" id="KW-1185">Reference proteome</keyword>
<organism evidence="1 2">
    <name type="scientific">Lindgomyces ingoldianus</name>
    <dbReference type="NCBI Taxonomy" id="673940"/>
    <lineage>
        <taxon>Eukaryota</taxon>
        <taxon>Fungi</taxon>
        <taxon>Dikarya</taxon>
        <taxon>Ascomycota</taxon>
        <taxon>Pezizomycotina</taxon>
        <taxon>Dothideomycetes</taxon>
        <taxon>Pleosporomycetidae</taxon>
        <taxon>Pleosporales</taxon>
        <taxon>Lindgomycetaceae</taxon>
        <taxon>Lindgomyces</taxon>
    </lineage>
</organism>
<evidence type="ECO:0000313" key="1">
    <source>
        <dbReference type="EMBL" id="KAF2466074.1"/>
    </source>
</evidence>